<dbReference type="InterPro" id="IPR002541">
    <property type="entry name" value="Cyt_c_assembly"/>
</dbReference>
<feature type="transmembrane region" description="Helical" evidence="3">
    <location>
        <begin position="420"/>
        <end position="438"/>
    </location>
</feature>
<dbReference type="GeneID" id="63062099"/>
<name>A0A7H0WB65_9RHOD</name>
<feature type="transmembrane region" description="Helical" evidence="3">
    <location>
        <begin position="215"/>
        <end position="234"/>
    </location>
</feature>
<dbReference type="RefSeq" id="YP_010007627.1">
    <property type="nucleotide sequence ID" value="NC_053319.1"/>
</dbReference>
<reference evidence="6" key="1">
    <citation type="journal article" date="2020" name="BMC Evol. Biol.">
        <title>Potential causes and consequences of rapid mitochondrial genome evolution in thermoacidophilic Galdieria (Rhodophyta).</title>
        <authorList>
            <person name="Cho C.H."/>
            <person name="Park S.I."/>
            <person name="Ciniglia C."/>
            <person name="Yang E.C."/>
            <person name="Graf L."/>
            <person name="Bhattacharya D."/>
            <person name="Yoon H.S."/>
        </authorList>
    </citation>
    <scope>NUCLEOTIDE SEQUENCE</scope>
</reference>
<dbReference type="Pfam" id="PF16327">
    <property type="entry name" value="CcmF_C"/>
    <property type="match status" value="1"/>
</dbReference>
<protein>
    <submittedName>
        <fullName evidence="6">Cytochrome C-type biogenesis protein CCMF</fullName>
    </submittedName>
</protein>
<dbReference type="PRINTS" id="PR01410">
    <property type="entry name" value="CCBIOGENESIS"/>
</dbReference>
<evidence type="ECO:0000313" key="6">
    <source>
        <dbReference type="EMBL" id="QNR39794.1"/>
    </source>
</evidence>
<evidence type="ECO:0000256" key="2">
    <source>
        <dbReference type="ARBA" id="ARBA00022748"/>
    </source>
</evidence>
<evidence type="ECO:0000256" key="3">
    <source>
        <dbReference type="SAM" id="Phobius"/>
    </source>
</evidence>
<geneLocation type="mitochondrion" evidence="6"/>
<feature type="transmembrane region" description="Helical" evidence="3">
    <location>
        <begin position="602"/>
        <end position="623"/>
    </location>
</feature>
<dbReference type="GO" id="GO:0015232">
    <property type="term" value="F:heme transmembrane transporter activity"/>
    <property type="evidence" value="ECO:0007669"/>
    <property type="project" value="InterPro"/>
</dbReference>
<feature type="transmembrane region" description="Helical" evidence="3">
    <location>
        <begin position="37"/>
        <end position="57"/>
    </location>
</feature>
<proteinExistence type="inferred from homology"/>
<dbReference type="PANTHER" id="PTHR43653:SF4">
    <property type="entry name" value="CYTOCHROME C BIOGENESIS CCMF N-TERMINAL-LIKE MITOCHONDRIAL PROTEIN 1-RELATED"/>
    <property type="match status" value="1"/>
</dbReference>
<dbReference type="AlphaFoldDB" id="A0A7H0WB65"/>
<evidence type="ECO:0000259" key="5">
    <source>
        <dbReference type="Pfam" id="PF16327"/>
    </source>
</evidence>
<organism evidence="6">
    <name type="scientific">Cavernulicola chilensis</name>
    <dbReference type="NCBI Taxonomy" id="3028028"/>
    <lineage>
        <taxon>Eukaryota</taxon>
        <taxon>Rhodophyta</taxon>
        <taxon>Bangiophyceae</taxon>
        <taxon>Cavernulicolales</taxon>
        <taxon>Cavernulicolaceae</taxon>
        <taxon>Cavernulicola</taxon>
    </lineage>
</organism>
<feature type="transmembrane region" description="Helical" evidence="3">
    <location>
        <begin position="175"/>
        <end position="194"/>
    </location>
</feature>
<feature type="transmembrane region" description="Helical" evidence="3">
    <location>
        <begin position="475"/>
        <end position="496"/>
    </location>
</feature>
<evidence type="ECO:0000256" key="1">
    <source>
        <dbReference type="ARBA" id="ARBA00009186"/>
    </source>
</evidence>
<dbReference type="GO" id="GO:0016020">
    <property type="term" value="C:membrane"/>
    <property type="evidence" value="ECO:0007669"/>
    <property type="project" value="InterPro"/>
</dbReference>
<feature type="transmembrane region" description="Helical" evidence="3">
    <location>
        <begin position="318"/>
        <end position="336"/>
    </location>
</feature>
<feature type="domain" description="Cytochrome c-type biogenesis protein CcmF C-terminal" evidence="5">
    <location>
        <begin position="359"/>
        <end position="614"/>
    </location>
</feature>
<keyword evidence="3" id="KW-1133">Transmembrane helix</keyword>
<feature type="transmembrane region" description="Helical" evidence="3">
    <location>
        <begin position="389"/>
        <end position="413"/>
    </location>
</feature>
<comment type="similarity">
    <text evidence="1">Belongs to the CcmF/CycK/Ccl1/NrfE/CcsA family.</text>
</comment>
<gene>
    <name evidence="6" type="primary">ccmF</name>
    <name evidence="6" type="ORF">CDCH_SybilCave_018</name>
</gene>
<feature type="transmembrane region" description="Helical" evidence="3">
    <location>
        <begin position="91"/>
        <end position="114"/>
    </location>
</feature>
<feature type="transmembrane region" description="Helical" evidence="3">
    <location>
        <begin position="6"/>
        <end position="25"/>
    </location>
</feature>
<evidence type="ECO:0000259" key="4">
    <source>
        <dbReference type="Pfam" id="PF01578"/>
    </source>
</evidence>
<dbReference type="InterPro" id="IPR032523">
    <property type="entry name" value="CcmF_C"/>
</dbReference>
<feature type="domain" description="Cytochrome c assembly protein" evidence="4">
    <location>
        <begin position="84"/>
        <end position="270"/>
    </location>
</feature>
<feature type="transmembrane region" description="Helical" evidence="3">
    <location>
        <begin position="254"/>
        <end position="273"/>
    </location>
</feature>
<feature type="transmembrane region" description="Helical" evidence="3">
    <location>
        <begin position="444"/>
        <end position="463"/>
    </location>
</feature>
<sequence length="638" mass="70806">MLLNLSHIFLLLFLISIALLFTIKHGDFAGLLRVHKLMGIQFILILTSGWLLGISLLTSDLCSSMVFSSSHVCQPLLYKLSTLWSNHEGSLLLWSFLSAAINYLFSTSTYMGYFRSVHKHLTIVSLRIQSTLTGVPVMLILLSSSPFLKLNFLTYKGCELNPILQDPNLVAHPPLIYLGYICFLPLFGVVGALLSYNYRAQASLASQVLALTKHFNSLGLLFLTFGILLGSRWAYYELGWGGFWYWDPVENVSLVPWLFSTALIHAVPIAGKCSQLYRGLLTNISSLFPCGVLSTFLVRSGLLQSVHSFAESGTKYTYLGLMLLLGLVPLTLSYLARSKGYKPLYRVSKSSPSLRVLYATYVLFLLLGGFLTVATLLPATSSLLRGSELAFSSSFFNGFLILVLPIFSLLFYVGLPRSRLLFYVAAGFLPVCLVLYTWNLDISLSYYLNLVLVLLVFALWSYQASNKMNMTYSKGAAYAHVGLLTSVLSILLSSVYGVEFIGTLFPGDLAFVNDYAVLFVDLNQIANTNYLSNYASLLVYNLDGSAYMGSLFPEKRFYYSQSAISVKTMISTNLLCDFYALIGDGSYEHGWYTRFVVSPFMPWFWLGGLALCGGLTVTIAISLQQQSVDHETSLSAKP</sequence>
<dbReference type="Pfam" id="PF01578">
    <property type="entry name" value="Cytochrom_C_asm"/>
    <property type="match status" value="1"/>
</dbReference>
<feature type="transmembrane region" description="Helical" evidence="3">
    <location>
        <begin position="356"/>
        <end position="377"/>
    </location>
</feature>
<keyword evidence="6" id="KW-0496">Mitochondrion</keyword>
<keyword evidence="3" id="KW-0812">Transmembrane</keyword>
<keyword evidence="3" id="KW-0472">Membrane</keyword>
<dbReference type="EMBL" id="MT270117">
    <property type="protein sequence ID" value="QNR39794.1"/>
    <property type="molecule type" value="Genomic_DNA"/>
</dbReference>
<keyword evidence="2" id="KW-0201">Cytochrome c-type biogenesis</keyword>
<dbReference type="InterPro" id="IPR003567">
    <property type="entry name" value="Cyt_c_biogenesis"/>
</dbReference>
<accession>A0A7H0WB65</accession>
<dbReference type="GO" id="GO:0017004">
    <property type="term" value="P:cytochrome complex assembly"/>
    <property type="evidence" value="ECO:0007669"/>
    <property type="project" value="UniProtKB-KW"/>
</dbReference>
<dbReference type="PANTHER" id="PTHR43653">
    <property type="entry name" value="CYTOCHROME C ASSEMBLY PROTEIN-RELATED"/>
    <property type="match status" value="1"/>
</dbReference>
<dbReference type="GO" id="GO:0020037">
    <property type="term" value="F:heme binding"/>
    <property type="evidence" value="ECO:0007669"/>
    <property type="project" value="InterPro"/>
</dbReference>
<feature type="transmembrane region" description="Helical" evidence="3">
    <location>
        <begin position="280"/>
        <end position="298"/>
    </location>
</feature>